<keyword evidence="3" id="KW-1185">Reference proteome</keyword>
<gene>
    <name evidence="2" type="ORF">ACFFI0_02755</name>
</gene>
<sequence length="149" mass="17419">MNISLFSQLLSYFPREKFDRLVKKHGSDKHRKGINSWAHFVSMLFCHIGGASSVHDISKGLRITTGNINHLGIGRVPCKSSLSYINRHRSYELFRDFYYKMLEELWHRHSFALTGLKRLKRIVYLLDATVIPLCLKVFDWATYRSTKGQ</sequence>
<dbReference type="Pfam" id="PF14294">
    <property type="entry name" value="DUF4372"/>
    <property type="match status" value="1"/>
</dbReference>
<feature type="domain" description="DUF4372" evidence="1">
    <location>
        <begin position="3"/>
        <end position="73"/>
    </location>
</feature>
<evidence type="ECO:0000313" key="3">
    <source>
        <dbReference type="Proteomes" id="UP001589774"/>
    </source>
</evidence>
<proteinExistence type="predicted"/>
<name>A0ABV6HE97_9SPHI</name>
<dbReference type="InterPro" id="IPR025399">
    <property type="entry name" value="DUF4372"/>
</dbReference>
<protein>
    <submittedName>
        <fullName evidence="2">DUF4372 domain-containing protein</fullName>
    </submittedName>
</protein>
<dbReference type="EMBL" id="JBHLWO010000001">
    <property type="protein sequence ID" value="MFC0317207.1"/>
    <property type="molecule type" value="Genomic_DNA"/>
</dbReference>
<evidence type="ECO:0000313" key="2">
    <source>
        <dbReference type="EMBL" id="MFC0317207.1"/>
    </source>
</evidence>
<dbReference type="Proteomes" id="UP001589774">
    <property type="component" value="Unassembled WGS sequence"/>
</dbReference>
<reference evidence="2 3" key="1">
    <citation type="submission" date="2024-09" db="EMBL/GenBank/DDBJ databases">
        <authorList>
            <person name="Sun Q."/>
            <person name="Mori K."/>
        </authorList>
    </citation>
    <scope>NUCLEOTIDE SEQUENCE [LARGE SCALE GENOMIC DNA]</scope>
    <source>
        <strain evidence="2 3">CCM 7765</strain>
    </source>
</reference>
<organism evidence="2 3">
    <name type="scientific">Olivibacter oleidegradans</name>
    <dbReference type="NCBI Taxonomy" id="760123"/>
    <lineage>
        <taxon>Bacteria</taxon>
        <taxon>Pseudomonadati</taxon>
        <taxon>Bacteroidota</taxon>
        <taxon>Sphingobacteriia</taxon>
        <taxon>Sphingobacteriales</taxon>
        <taxon>Sphingobacteriaceae</taxon>
        <taxon>Olivibacter</taxon>
    </lineage>
</organism>
<accession>A0ABV6HE97</accession>
<comment type="caution">
    <text evidence="2">The sequence shown here is derived from an EMBL/GenBank/DDBJ whole genome shotgun (WGS) entry which is preliminary data.</text>
</comment>
<evidence type="ECO:0000259" key="1">
    <source>
        <dbReference type="Pfam" id="PF14294"/>
    </source>
</evidence>
<dbReference type="RefSeq" id="WP_130854771.1">
    <property type="nucleotide sequence ID" value="NZ_JBHLWO010000001.1"/>
</dbReference>